<proteinExistence type="predicted"/>
<gene>
    <name evidence="3" type="ORF">CCHL11_05413</name>
</gene>
<organism evidence="3 4">
    <name type="scientific">Colletotrichum chlorophyti</name>
    <dbReference type="NCBI Taxonomy" id="708187"/>
    <lineage>
        <taxon>Eukaryota</taxon>
        <taxon>Fungi</taxon>
        <taxon>Dikarya</taxon>
        <taxon>Ascomycota</taxon>
        <taxon>Pezizomycotina</taxon>
        <taxon>Sordariomycetes</taxon>
        <taxon>Hypocreomycetidae</taxon>
        <taxon>Glomerellales</taxon>
        <taxon>Glomerellaceae</taxon>
        <taxon>Colletotrichum</taxon>
    </lineage>
</organism>
<dbReference type="Gene3D" id="3.40.50.1820">
    <property type="entry name" value="alpha/beta hydrolase"/>
    <property type="match status" value="1"/>
</dbReference>
<evidence type="ECO:0000256" key="1">
    <source>
        <dbReference type="SAM" id="MobiDB-lite"/>
    </source>
</evidence>
<evidence type="ECO:0000313" key="3">
    <source>
        <dbReference type="EMBL" id="OLN85973.1"/>
    </source>
</evidence>
<evidence type="ECO:0000313" key="4">
    <source>
        <dbReference type="Proteomes" id="UP000186583"/>
    </source>
</evidence>
<dbReference type="InterPro" id="IPR002925">
    <property type="entry name" value="Dienelactn_hydro"/>
</dbReference>
<name>A0A1Q8RP55_9PEZI</name>
<dbReference type="PANTHER" id="PTHR17630:SF80">
    <property type="entry name" value="DIENELACTONE HYDROLASE DOMAIN-CONTAINING PROTEIN"/>
    <property type="match status" value="1"/>
</dbReference>
<feature type="region of interest" description="Disordered" evidence="1">
    <location>
        <begin position="1"/>
        <end position="69"/>
    </location>
</feature>
<dbReference type="OrthoDB" id="1393670at2759"/>
<dbReference type="GO" id="GO:0016787">
    <property type="term" value="F:hydrolase activity"/>
    <property type="evidence" value="ECO:0007669"/>
    <property type="project" value="InterPro"/>
</dbReference>
<reference evidence="3 4" key="1">
    <citation type="submission" date="2016-11" db="EMBL/GenBank/DDBJ databases">
        <title>Draft Genome Assembly of Colletotrichum chlorophyti a pathogen of herbaceous plants.</title>
        <authorList>
            <person name="Gan P."/>
            <person name="Narusaka M."/>
            <person name="Tsushima A."/>
            <person name="Narusaka Y."/>
            <person name="Takano Y."/>
            <person name="Shirasu K."/>
        </authorList>
    </citation>
    <scope>NUCLEOTIDE SEQUENCE [LARGE SCALE GENOMIC DNA]</scope>
    <source>
        <strain evidence="3 4">NTL11</strain>
    </source>
</reference>
<evidence type="ECO:0000259" key="2">
    <source>
        <dbReference type="Pfam" id="PF01738"/>
    </source>
</evidence>
<dbReference type="STRING" id="708187.A0A1Q8RP55"/>
<comment type="caution">
    <text evidence="3">The sequence shown here is derived from an EMBL/GenBank/DDBJ whole genome shotgun (WGS) entry which is preliminary data.</text>
</comment>
<accession>A0A1Q8RP55</accession>
<sequence length="339" mass="36019">MTQVDVATKAPESDAAETVPDSVAEPVTQSTSAADTPAQSSPTTTSGAGEHSEHCVTDRPTPAGQSSTGEIIKINDVDVYISKPADYPHAPARLLLLLTGGTGLKSTNNQIQADKFASEGFVVVMPDLFNGDPAPNSSTIDNNEDTGSLLDVFKMKVVETAKSFQIDMWLARHTEEKVLPILYKVIDGAKEKFGDAVKNGDGIYAVGYCIGGRYILHLGSDKKVATGGQGPASASAGEVKTGPFIKVGAVAHGASVVPDDFTGVKVPISLVCVENDPLFPEEVRRYGEDAMSKANLEHEVQVYPGVPHGFAVAGEYQDESIKEAQITAYDQMLKWIKEH</sequence>
<dbReference type="AlphaFoldDB" id="A0A1Q8RP55"/>
<protein>
    <submittedName>
        <fullName evidence="3">Protein AIM2-like protein 4</fullName>
    </submittedName>
</protein>
<dbReference type="SUPFAM" id="SSF53474">
    <property type="entry name" value="alpha/beta-Hydrolases"/>
    <property type="match status" value="1"/>
</dbReference>
<dbReference type="PANTHER" id="PTHR17630">
    <property type="entry name" value="DIENELACTONE HYDROLASE"/>
    <property type="match status" value="1"/>
</dbReference>
<keyword evidence="4" id="KW-1185">Reference proteome</keyword>
<dbReference type="Proteomes" id="UP000186583">
    <property type="component" value="Unassembled WGS sequence"/>
</dbReference>
<dbReference type="EMBL" id="MPGH01000138">
    <property type="protein sequence ID" value="OLN85973.1"/>
    <property type="molecule type" value="Genomic_DNA"/>
</dbReference>
<feature type="domain" description="Dienelactone hydrolase" evidence="2">
    <location>
        <begin position="79"/>
        <end position="338"/>
    </location>
</feature>
<dbReference type="InterPro" id="IPR029058">
    <property type="entry name" value="AB_hydrolase_fold"/>
</dbReference>
<dbReference type="Pfam" id="PF01738">
    <property type="entry name" value="DLH"/>
    <property type="match status" value="1"/>
</dbReference>
<feature type="compositionally biased region" description="Polar residues" evidence="1">
    <location>
        <begin position="27"/>
        <end position="47"/>
    </location>
</feature>